<dbReference type="Pfam" id="PF01790">
    <property type="entry name" value="LGT"/>
    <property type="match status" value="1"/>
</dbReference>
<reference evidence="8" key="1">
    <citation type="journal article" date="2021" name="Front. Microbiol.">
        <title>Comprehensive Comparative Genomics and Phenotyping of Methylobacterium Species.</title>
        <authorList>
            <person name="Alessa O."/>
            <person name="Ogura Y."/>
            <person name="Fujitani Y."/>
            <person name="Takami H."/>
            <person name="Hayashi T."/>
            <person name="Sahin N."/>
            <person name="Tani A."/>
        </authorList>
    </citation>
    <scope>NUCLEOTIDE SEQUENCE</scope>
    <source>
        <strain evidence="8">DSM 19015</strain>
    </source>
</reference>
<reference evidence="8" key="2">
    <citation type="submission" date="2021-08" db="EMBL/GenBank/DDBJ databases">
        <authorList>
            <person name="Tani A."/>
            <person name="Ola A."/>
            <person name="Ogura Y."/>
            <person name="Katsura K."/>
            <person name="Hayashi T."/>
        </authorList>
    </citation>
    <scope>NUCLEOTIDE SEQUENCE</scope>
    <source>
        <strain evidence="8">DSM 19015</strain>
    </source>
</reference>
<name>A0ABQ4RRZ9_9HYPH</name>
<feature type="transmembrane region" description="Helical" evidence="7">
    <location>
        <begin position="200"/>
        <end position="218"/>
    </location>
</feature>
<keyword evidence="6 7" id="KW-0472">Membrane</keyword>
<dbReference type="NCBIfam" id="TIGR00544">
    <property type="entry name" value="lgt"/>
    <property type="match status" value="1"/>
</dbReference>
<sequence length="306" mass="32574">MCNARPFSGGSPISPLLALPFPAIDPVAVAIGPIAIKWYALAYVVGLVGGWYYARRLVAAEGLWGVVRRPTLNDVDDLIVWVALGVVLGGRLGYVLFYNLPLYLGDPLEILAIRNGGMSFHGGFLGAILAILLFARSRKLGGLVLLDLAAVVVPIGLFFGRIANFVNGELWGRVAPDFPYAVVFPTGGPLPRHPSQLYEAATEGALLFVVMALCVRAFGFRRPGLLGGIFVLGYAVTRTFCEFFREPDRQLGYLFGTEDGPLGGLTMGMLLCLPMALVGLVAIVLALRGATRPRAAAGESVRADAA</sequence>
<feature type="transmembrane region" description="Helical" evidence="7">
    <location>
        <begin position="265"/>
        <end position="287"/>
    </location>
</feature>
<dbReference type="PANTHER" id="PTHR30589:SF0">
    <property type="entry name" value="PHOSPHATIDYLGLYCEROL--PROLIPOPROTEIN DIACYLGLYCERYL TRANSFERASE"/>
    <property type="match status" value="1"/>
</dbReference>
<evidence type="ECO:0000256" key="6">
    <source>
        <dbReference type="ARBA" id="ARBA00023136"/>
    </source>
</evidence>
<keyword evidence="4 7" id="KW-0812">Transmembrane</keyword>
<feature type="transmembrane region" description="Helical" evidence="7">
    <location>
        <begin position="118"/>
        <end position="135"/>
    </location>
</feature>
<feature type="transmembrane region" description="Helical" evidence="7">
    <location>
        <begin position="36"/>
        <end position="54"/>
    </location>
</feature>
<comment type="function">
    <text evidence="7">Catalyzes the transfer of the diacylglyceryl group from phosphatidylglycerol to the sulfhydryl group of the N-terminal cysteine of a prolipoprotein, the first step in the formation of mature lipoproteins.</text>
</comment>
<dbReference type="Proteomes" id="UP001055125">
    <property type="component" value="Unassembled WGS sequence"/>
</dbReference>
<gene>
    <name evidence="7 8" type="primary">lgt</name>
    <name evidence="8" type="ORF">OCOJLMKI_0752</name>
</gene>
<comment type="caution">
    <text evidence="8">The sequence shown here is derived from an EMBL/GenBank/DDBJ whole genome shotgun (WGS) entry which is preliminary data.</text>
</comment>
<comment type="similarity">
    <text evidence="1 7">Belongs to the Lgt family.</text>
</comment>
<dbReference type="GO" id="GO:0016740">
    <property type="term" value="F:transferase activity"/>
    <property type="evidence" value="ECO:0007669"/>
    <property type="project" value="UniProtKB-KW"/>
</dbReference>
<comment type="pathway">
    <text evidence="7">Protein modification; lipoprotein biosynthesis (diacylglyceryl transfer).</text>
</comment>
<keyword evidence="5 7" id="KW-1133">Transmembrane helix</keyword>
<keyword evidence="9" id="KW-1185">Reference proteome</keyword>
<evidence type="ECO:0000256" key="7">
    <source>
        <dbReference type="HAMAP-Rule" id="MF_01147"/>
    </source>
</evidence>
<evidence type="ECO:0000256" key="1">
    <source>
        <dbReference type="ARBA" id="ARBA00007150"/>
    </source>
</evidence>
<feature type="transmembrane region" description="Helical" evidence="7">
    <location>
        <begin position="142"/>
        <end position="163"/>
    </location>
</feature>
<dbReference type="PANTHER" id="PTHR30589">
    <property type="entry name" value="PROLIPOPROTEIN DIACYLGLYCERYL TRANSFERASE"/>
    <property type="match status" value="1"/>
</dbReference>
<keyword evidence="2 7" id="KW-1003">Cell membrane</keyword>
<keyword evidence="3 7" id="KW-0808">Transferase</keyword>
<evidence type="ECO:0000256" key="2">
    <source>
        <dbReference type="ARBA" id="ARBA00022475"/>
    </source>
</evidence>
<comment type="subcellular location">
    <subcellularLocation>
        <location evidence="7">Cell membrane</location>
        <topology evidence="7">Multi-pass membrane protein</topology>
    </subcellularLocation>
</comment>
<feature type="transmembrane region" description="Helical" evidence="7">
    <location>
        <begin position="78"/>
        <end position="98"/>
    </location>
</feature>
<dbReference type="HAMAP" id="MF_01147">
    <property type="entry name" value="Lgt"/>
    <property type="match status" value="1"/>
</dbReference>
<evidence type="ECO:0000256" key="3">
    <source>
        <dbReference type="ARBA" id="ARBA00022679"/>
    </source>
</evidence>
<evidence type="ECO:0000256" key="5">
    <source>
        <dbReference type="ARBA" id="ARBA00022989"/>
    </source>
</evidence>
<feature type="transmembrane region" description="Helical" evidence="7">
    <location>
        <begin position="225"/>
        <end position="245"/>
    </location>
</feature>
<feature type="binding site" evidence="7">
    <location>
        <position position="161"/>
    </location>
    <ligand>
        <name>a 1,2-diacyl-sn-glycero-3-phospho-(1'-sn-glycerol)</name>
        <dbReference type="ChEBI" id="CHEBI:64716"/>
    </ligand>
</feature>
<comment type="catalytic activity">
    <reaction evidence="7">
        <text>L-cysteinyl-[prolipoprotein] + a 1,2-diacyl-sn-glycero-3-phospho-(1'-sn-glycerol) = an S-1,2-diacyl-sn-glyceryl-L-cysteinyl-[prolipoprotein] + sn-glycerol 1-phosphate + H(+)</text>
        <dbReference type="Rhea" id="RHEA:56712"/>
        <dbReference type="Rhea" id="RHEA-COMP:14679"/>
        <dbReference type="Rhea" id="RHEA-COMP:14680"/>
        <dbReference type="ChEBI" id="CHEBI:15378"/>
        <dbReference type="ChEBI" id="CHEBI:29950"/>
        <dbReference type="ChEBI" id="CHEBI:57685"/>
        <dbReference type="ChEBI" id="CHEBI:64716"/>
        <dbReference type="ChEBI" id="CHEBI:140658"/>
        <dbReference type="EC" id="2.5.1.145"/>
    </reaction>
</comment>
<accession>A0ABQ4RRZ9</accession>
<dbReference type="InterPro" id="IPR001640">
    <property type="entry name" value="Lgt"/>
</dbReference>
<evidence type="ECO:0000313" key="9">
    <source>
        <dbReference type="Proteomes" id="UP001055125"/>
    </source>
</evidence>
<dbReference type="PROSITE" id="PS01311">
    <property type="entry name" value="LGT"/>
    <property type="match status" value="1"/>
</dbReference>
<organism evidence="8 9">
    <name type="scientific">Methylobacterium iners</name>
    <dbReference type="NCBI Taxonomy" id="418707"/>
    <lineage>
        <taxon>Bacteria</taxon>
        <taxon>Pseudomonadati</taxon>
        <taxon>Pseudomonadota</taxon>
        <taxon>Alphaproteobacteria</taxon>
        <taxon>Hyphomicrobiales</taxon>
        <taxon>Methylobacteriaceae</taxon>
        <taxon>Methylobacterium</taxon>
    </lineage>
</organism>
<dbReference type="EMBL" id="BPQP01000009">
    <property type="protein sequence ID" value="GJD93556.1"/>
    <property type="molecule type" value="Genomic_DNA"/>
</dbReference>
<dbReference type="EC" id="2.5.1.145" evidence="7"/>
<evidence type="ECO:0000256" key="4">
    <source>
        <dbReference type="ARBA" id="ARBA00022692"/>
    </source>
</evidence>
<proteinExistence type="inferred from homology"/>
<protein>
    <recommendedName>
        <fullName evidence="7">Phosphatidylglycerol--prolipoprotein diacylglyceryl transferase</fullName>
        <ecNumber evidence="7">2.5.1.145</ecNumber>
    </recommendedName>
</protein>
<evidence type="ECO:0000313" key="8">
    <source>
        <dbReference type="EMBL" id="GJD93556.1"/>
    </source>
</evidence>